<protein>
    <submittedName>
        <fullName evidence="2">Uncharacterized protein</fullName>
    </submittedName>
</protein>
<dbReference type="STRING" id="498019.A0A2H1A1K4"/>
<evidence type="ECO:0000313" key="3">
    <source>
        <dbReference type="EMBL" id="QWW23987.1"/>
    </source>
</evidence>
<organism evidence="2">
    <name type="scientific">Candidozyma auris</name>
    <name type="common">Yeast</name>
    <name type="synonym">Candida auris</name>
    <dbReference type="NCBI Taxonomy" id="498019"/>
    <lineage>
        <taxon>Eukaryota</taxon>
        <taxon>Fungi</taxon>
        <taxon>Dikarya</taxon>
        <taxon>Ascomycota</taxon>
        <taxon>Saccharomycotina</taxon>
        <taxon>Pichiomycetes</taxon>
        <taxon>Metschnikowiaceae</taxon>
        <taxon>Candidozyma</taxon>
    </lineage>
</organism>
<feature type="region of interest" description="Disordered" evidence="1">
    <location>
        <begin position="400"/>
        <end position="671"/>
    </location>
</feature>
<dbReference type="EMBL" id="PEKT02000003">
    <property type="protein sequence ID" value="PIS56750.1"/>
    <property type="molecule type" value="Genomic_DNA"/>
</dbReference>
<gene>
    <name evidence="2" type="ORF">B9J08_001290</name>
    <name evidence="3" type="ORF">CA7LBN_002821</name>
</gene>
<accession>A0A2H1A1K4</accession>
<dbReference type="VEuPathDB" id="FungiDB:CJJ09_003543"/>
<dbReference type="AlphaFoldDB" id="A0A2H1A1K4"/>
<reference evidence="3" key="3">
    <citation type="submission" date="2021-06" db="EMBL/GenBank/DDBJ databases">
        <title>Candida auris outbreak in lebanese hospital.</title>
        <authorList>
            <person name="Finianos M."/>
        </authorList>
    </citation>
    <scope>NUCLEOTIDE SEQUENCE</scope>
    <source>
        <strain evidence="3">CA7LBN</strain>
    </source>
</reference>
<feature type="compositionally biased region" description="Polar residues" evidence="1">
    <location>
        <begin position="536"/>
        <end position="555"/>
    </location>
</feature>
<dbReference type="VEuPathDB" id="FungiDB:CJI97_001316"/>
<dbReference type="VEuPathDB" id="FungiDB:CJJ07_002173"/>
<feature type="compositionally biased region" description="Polar residues" evidence="1">
    <location>
        <begin position="25"/>
        <end position="48"/>
    </location>
</feature>
<evidence type="ECO:0000313" key="2">
    <source>
        <dbReference type="EMBL" id="PIS56750.1"/>
    </source>
</evidence>
<sequence>MAATAHSEGSGSASHEINPQGVHEQVQQSPQKTLTSATSQNVVQNSRESVNEKPILSPSQSESKVDIETEDPVYTDIEWTDSLSISQCTIRLSQILEELLRGKPDDSVKEFYEQALKSVTQAIPQPSKAFTQYYPRNYLSEILMVNYADLVKFCSSYLNLSLSSQVTKFVVNLFYSLECWEIYHLLHMIPNLDYFLSLIDIEVTETPFGHIVSPPENYMGFNLRQGFQYPFPFPFYNFSYHTMNPDVIDQKYQRLRIDNYIDIRLNKMQAKKKQKVRPPKSNEIVTTFIQESPSGRHKPITSTVVSKRKQFTFHEMTAKEIDKEGKELAENDDDEGYNTDEAEKMTREEIEAVQKELSSKSEQRFVPSMHSRLMQKSSAGKHLNKAMVVSPSTKYHTLRNVLPGQPPHTFTLGGIPPTTQLPGKFGPSLPSQTQEPVSTSTGSDAQRQSPAMRPQPKRPVPEHTPQGSNPDDATKILPQPPSFISKAPVPASVQYPPQYDPARSPYFDPSMRQVGAHYSSPQFQTFASLPPPSIVSPPQNEDGQEGSPQIQQFSFQGGYPPPPPYGLPMYGPDGRMYVQMPFPQTFNPQLGPRPQGIQGQHSHSPQFQHQHHFQPMGLQFMSPHGYQQRSQQQQQHASPSSRSSQQESTQSPQGIHRKVPQGQEEEPNLGV</sequence>
<dbReference type="EMBL" id="CP076751">
    <property type="protein sequence ID" value="QWW23987.1"/>
    <property type="molecule type" value="Genomic_DNA"/>
</dbReference>
<dbReference type="VEuPathDB" id="FungiDB:QG37_06980"/>
<feature type="compositionally biased region" description="Low complexity" evidence="1">
    <location>
        <begin position="627"/>
        <end position="653"/>
    </location>
</feature>
<feature type="region of interest" description="Disordered" evidence="1">
    <location>
        <begin position="1"/>
        <end position="67"/>
    </location>
</feature>
<proteinExistence type="predicted"/>
<dbReference type="VEuPathDB" id="FungiDB:CJI96_0003133"/>
<feature type="compositionally biased region" description="Polar residues" evidence="1">
    <location>
        <begin position="429"/>
        <end position="449"/>
    </location>
</feature>
<dbReference type="Proteomes" id="UP000825438">
    <property type="component" value="Chromosome III"/>
</dbReference>
<reference evidence="2" key="2">
    <citation type="submission" date="2017-11" db="EMBL/GenBank/DDBJ databases">
        <title>Candida auris genome assembly and annotation.</title>
        <authorList>
            <person name="Munoz J.F."/>
            <person name="Gade L.G."/>
            <person name="Chow N.A."/>
            <person name="Litvintseva A.P."/>
            <person name="Loparev V.N."/>
            <person name="Cuomo C.A."/>
        </authorList>
    </citation>
    <scope>NUCLEOTIDE SEQUENCE</scope>
    <source>
        <strain evidence="2">B8441</strain>
    </source>
</reference>
<feature type="compositionally biased region" description="Polar residues" evidence="1">
    <location>
        <begin position="7"/>
        <end position="17"/>
    </location>
</feature>
<dbReference type="VEuPathDB" id="FungiDB:B9J08_001290"/>
<name>A0A2H1A1K4_CANAR</name>
<reference evidence="2" key="1">
    <citation type="journal article" date="2017" name="Clin. Infect. Dis.">
        <title>Simultaneous emergence of multidrug-resistant Candida auris on 3 continents confirmed by whole-genome sequencing and epidemiological analyses.</title>
        <authorList>
            <person name="Lockhart S.R."/>
            <person name="Etienne K.A."/>
            <person name="Vallabhaneni S."/>
            <person name="Farooqi J."/>
            <person name="Chowdhary A."/>
            <person name="Govender N.P."/>
            <person name="Colombo A.L."/>
            <person name="Calvo B."/>
            <person name="Cuomo C.A."/>
            <person name="Desjardins C.A."/>
            <person name="Berkow E.L."/>
            <person name="Castanheira M."/>
            <person name="Magobo R.E."/>
            <person name="Jabeen K."/>
            <person name="Asghar R.J."/>
            <person name="Meis J.F."/>
            <person name="Jackson B."/>
            <person name="Chiller T."/>
            <person name="Litvintseva A.P."/>
        </authorList>
    </citation>
    <scope>NUCLEOTIDE SEQUENCE [LARGE SCALE GENOMIC DNA]</scope>
    <source>
        <strain evidence="2">B8441</strain>
    </source>
</reference>
<evidence type="ECO:0000256" key="1">
    <source>
        <dbReference type="SAM" id="MobiDB-lite"/>
    </source>
</evidence>